<evidence type="ECO:0000313" key="2">
    <source>
        <dbReference type="EMBL" id="AEV28127.1"/>
    </source>
</evidence>
<dbReference type="STRING" id="158190.SpiGrapes_0264"/>
<feature type="transmembrane region" description="Helical" evidence="1">
    <location>
        <begin position="223"/>
        <end position="247"/>
    </location>
</feature>
<organism evidence="2 3">
    <name type="scientific">Sphaerochaeta pleomorpha (strain ATCC BAA-1885 / DSM 22778 / Grapes)</name>
    <dbReference type="NCBI Taxonomy" id="158190"/>
    <lineage>
        <taxon>Bacteria</taxon>
        <taxon>Pseudomonadati</taxon>
        <taxon>Spirochaetota</taxon>
        <taxon>Spirochaetia</taxon>
        <taxon>Spirochaetales</taxon>
        <taxon>Sphaerochaetaceae</taxon>
        <taxon>Sphaerochaeta</taxon>
    </lineage>
</organism>
<feature type="transmembrane region" description="Helical" evidence="1">
    <location>
        <begin position="122"/>
        <end position="144"/>
    </location>
</feature>
<dbReference type="Pfam" id="PF07613">
    <property type="entry name" value="DUF1576"/>
    <property type="match status" value="2"/>
</dbReference>
<dbReference type="Proteomes" id="UP000005632">
    <property type="component" value="Chromosome"/>
</dbReference>
<feature type="transmembrane region" description="Helical" evidence="1">
    <location>
        <begin position="50"/>
        <end position="76"/>
    </location>
</feature>
<keyword evidence="1" id="KW-0812">Transmembrane</keyword>
<proteinExistence type="predicted"/>
<name>G8QUV1_SPHPG</name>
<feature type="transmembrane region" description="Helical" evidence="1">
    <location>
        <begin position="299"/>
        <end position="316"/>
    </location>
</feature>
<protein>
    <recommendedName>
        <fullName evidence="4">DUF1576 domain-containing protein</fullName>
    </recommendedName>
</protein>
<keyword evidence="1" id="KW-0472">Membrane</keyword>
<sequence length="423" mass="45170">MERTEKYLYTIMLFFILALAIVGLAIDGPLPVFDGFLQIQSKGSRLINDFTTYGVGSAMFNAALVGLIGLSVVFFATVSLSGPTISAIFTMIGFGFFGKTPLNCVPVILGVWLAAKIAHKTLGSYSLIALFGTALGPVVTFVMFEIHLPFFISIPLALVSGLFVGFILPAVAGSMLQLHQGYNLYNTGFSCGFIGLFASSMLIATKRMEPITIVWNLAQEPALILFIPVLSVFLLFFAFLIDGFGNIRSTLKGFANLQKLSGRLPTDFFDAGSAGGSLVNMGLLGLSCSLYVWFVKAPFNGPVIGGILTVMGFGGFGKNLKNTWPIVAGVVLASLVFGKELSAPGPILAALFCTTLAPIAGQFGILAGIIAGFIHLFMVETTAQWHGGLDLYNNGFAGGLTATLLIAILEWYKNNRPKEDFEQ</sequence>
<feature type="transmembrane region" description="Helical" evidence="1">
    <location>
        <begin position="347"/>
        <end position="379"/>
    </location>
</feature>
<feature type="transmembrane region" description="Helical" evidence="1">
    <location>
        <begin position="268"/>
        <end position="293"/>
    </location>
</feature>
<feature type="transmembrane region" description="Helical" evidence="1">
    <location>
        <begin position="323"/>
        <end position="341"/>
    </location>
</feature>
<gene>
    <name evidence="2" type="ordered locus">SpiGrapes_0264</name>
</gene>
<accession>G8QUV1</accession>
<dbReference type="KEGG" id="sgp:SpiGrapes_0264"/>
<keyword evidence="3" id="KW-1185">Reference proteome</keyword>
<evidence type="ECO:0000313" key="3">
    <source>
        <dbReference type="Proteomes" id="UP000005632"/>
    </source>
</evidence>
<dbReference type="eggNOG" id="ENOG502Z7MK">
    <property type="taxonomic scope" value="Bacteria"/>
</dbReference>
<dbReference type="RefSeq" id="WP_014268976.1">
    <property type="nucleotide sequence ID" value="NC_016633.1"/>
</dbReference>
<feature type="transmembrane region" description="Helical" evidence="1">
    <location>
        <begin position="88"/>
        <end position="115"/>
    </location>
</feature>
<keyword evidence="1" id="KW-1133">Transmembrane helix</keyword>
<dbReference type="EMBL" id="CP003155">
    <property type="protein sequence ID" value="AEV28127.1"/>
    <property type="molecule type" value="Genomic_DNA"/>
</dbReference>
<evidence type="ECO:0008006" key="4">
    <source>
        <dbReference type="Google" id="ProtNLM"/>
    </source>
</evidence>
<feature type="transmembrane region" description="Helical" evidence="1">
    <location>
        <begin position="391"/>
        <end position="412"/>
    </location>
</feature>
<feature type="transmembrane region" description="Helical" evidence="1">
    <location>
        <begin position="6"/>
        <end position="30"/>
    </location>
</feature>
<feature type="transmembrane region" description="Helical" evidence="1">
    <location>
        <begin position="150"/>
        <end position="172"/>
    </location>
</feature>
<dbReference type="AlphaFoldDB" id="G8QUV1"/>
<dbReference type="InterPro" id="IPR011470">
    <property type="entry name" value="DUF1576"/>
</dbReference>
<reference evidence="2 3" key="1">
    <citation type="submission" date="2011-11" db="EMBL/GenBank/DDBJ databases">
        <title>Complete sequence of Spirochaeta sp. grapes.</title>
        <authorList>
            <consortium name="US DOE Joint Genome Institute"/>
            <person name="Lucas S."/>
            <person name="Han J."/>
            <person name="Lapidus A."/>
            <person name="Cheng J.-F."/>
            <person name="Goodwin L."/>
            <person name="Pitluck S."/>
            <person name="Peters L."/>
            <person name="Ovchinnikova G."/>
            <person name="Munk A.C."/>
            <person name="Detter J.C."/>
            <person name="Han C."/>
            <person name="Tapia R."/>
            <person name="Land M."/>
            <person name="Hauser L."/>
            <person name="Kyrpides N."/>
            <person name="Ivanova N."/>
            <person name="Pagani I."/>
            <person name="Ritalahtilisa K."/>
            <person name="Loeffler F."/>
            <person name="Woyke T."/>
        </authorList>
    </citation>
    <scope>NUCLEOTIDE SEQUENCE [LARGE SCALE GENOMIC DNA]</scope>
    <source>
        <strain evidence="3">ATCC BAA-1885 / DSM 22778 / Grapes</strain>
    </source>
</reference>
<dbReference type="OrthoDB" id="9776502at2"/>
<dbReference type="HOGENOM" id="CLU_031185_0_0_12"/>
<evidence type="ECO:0000256" key="1">
    <source>
        <dbReference type="SAM" id="Phobius"/>
    </source>
</evidence>
<feature type="transmembrane region" description="Helical" evidence="1">
    <location>
        <begin position="184"/>
        <end position="203"/>
    </location>
</feature>